<protein>
    <submittedName>
        <fullName evidence="1">Uncharacterized protein</fullName>
    </submittedName>
</protein>
<dbReference type="AlphaFoldDB" id="A0A9Q1B000"/>
<accession>A0A9Q1B000</accession>
<sequence>MAEKMETFIAGKGRSIRFIKSVKYQPNSRGGLGILHLLGYYEAFQIAQVTNFIKEENTPEWAKMEMERKMNLIDLHVFTPRLVKKNIQIQNPFTDEAMRIWRKHMKIFAPPISPLCPCSEHPQLKPKNQNLQIECWKNIGIYRIKDLFVQGTRYLNENLNRQGWKSDIEYCWKISAEQMKTQGKKSLRTPNKDDK</sequence>
<reference evidence="1" key="1">
    <citation type="journal article" date="2023" name="DNA Res.">
        <title>Chromosome-level genome assembly of Phrynocephalus forsythii using third-generation DNA sequencing and Hi-C analysis.</title>
        <authorList>
            <person name="Qi Y."/>
            <person name="Zhao W."/>
            <person name="Zhao Y."/>
            <person name="Niu C."/>
            <person name="Cao S."/>
            <person name="Zhang Y."/>
        </authorList>
    </citation>
    <scope>NUCLEOTIDE SEQUENCE</scope>
    <source>
        <tissue evidence="1">Muscle</tissue>
    </source>
</reference>
<dbReference type="EMBL" id="JAPFRF010000009">
    <property type="protein sequence ID" value="KAJ7322547.1"/>
    <property type="molecule type" value="Genomic_DNA"/>
</dbReference>
<proteinExistence type="predicted"/>
<evidence type="ECO:0000313" key="1">
    <source>
        <dbReference type="EMBL" id="KAJ7322547.1"/>
    </source>
</evidence>
<organism evidence="1 2">
    <name type="scientific">Phrynocephalus forsythii</name>
    <dbReference type="NCBI Taxonomy" id="171643"/>
    <lineage>
        <taxon>Eukaryota</taxon>
        <taxon>Metazoa</taxon>
        <taxon>Chordata</taxon>
        <taxon>Craniata</taxon>
        <taxon>Vertebrata</taxon>
        <taxon>Euteleostomi</taxon>
        <taxon>Lepidosauria</taxon>
        <taxon>Squamata</taxon>
        <taxon>Bifurcata</taxon>
        <taxon>Unidentata</taxon>
        <taxon>Episquamata</taxon>
        <taxon>Toxicofera</taxon>
        <taxon>Iguania</taxon>
        <taxon>Acrodonta</taxon>
        <taxon>Agamidae</taxon>
        <taxon>Agaminae</taxon>
        <taxon>Phrynocephalus</taxon>
    </lineage>
</organism>
<evidence type="ECO:0000313" key="2">
    <source>
        <dbReference type="Proteomes" id="UP001142489"/>
    </source>
</evidence>
<gene>
    <name evidence="1" type="ORF">JRQ81_018834</name>
</gene>
<name>A0A9Q1B000_9SAUR</name>
<keyword evidence="2" id="KW-1185">Reference proteome</keyword>
<dbReference type="Proteomes" id="UP001142489">
    <property type="component" value="Unassembled WGS sequence"/>
</dbReference>
<comment type="caution">
    <text evidence="1">The sequence shown here is derived from an EMBL/GenBank/DDBJ whole genome shotgun (WGS) entry which is preliminary data.</text>
</comment>